<dbReference type="PROSITE" id="PS50005">
    <property type="entry name" value="TPR"/>
    <property type="match status" value="1"/>
</dbReference>
<name>A0A2N0BBR2_9LEPT</name>
<sequence length="1057" mass="121335">MDLIYLNYFSLASLVGVLFIGFTVFFFFSIQEKASGTLHLCFGLLWLGIFHLGYMIGFPFYGPWSVFHRWIVIPSPFLGFLFLIMFFFHYPEPLSKKVIRTGFILALSGILAICAWYFYESFSAKRVFYFSGHYWDFQINLFYKVYSAMILVYTAFFIGIGTWRMIKLKAKERIITGIILIPLSLVTLFPGVLNAMSRDGAVSRELYQTVLDISLVIGLFVILVGYINYTSEKTSILARIIGITLATFFLVLQIVSLFIFNEYENSYDLIKRKEAKLSVSGADVSKDVAYVFRYDPENDTATEFLKSSDVQPNEDVLREFRFFKISHTLFELSPLPKKAFLEKTEAVLENSPPGYEAYRAGLKEFLADRKEANLSGEDVELFYETLEKKLVVLRNKYFHLPPKEKNDSAALEKLFHSETPGLSGFLKELKRNALHSNVTDTARREKILDSLLTQVRKQDERTYKGERIYELGGKIPKHFISYFYVAPDGKIYDVGFRYESLREFLHSTGKILYVSALCILLLVLVGFRFFFQGALLNPLEEVVIGLREANSGNLEYRLQVKVEDEIGFIARSFNRMARSIQAAKKRLQQYADELEEKVQERTKELQQTLEEVRELKQQQDGDYFLTSLLIKPLGSNKARQENVKVDFLIEQKKKFSFRRFNDEIGGDINISNFIELQDRYYTVFLNADAMGKSMQGAGGALVLGAVFESIIERTRMAANMKEQSPERWLKNAFLELHKVFESFDGSMLVSLVLGVVDDDAGLLYFINAEHPWTVLYRDGIASFIEDDLMFRKLGTTGMEGTVFIKTFQMEPGDIIIAGSDGRDDLLVGTDHEGGRIINDDEKLFLRQVEDARGELQSIYEGLKTRGSLTDDLSLVRVSYKESLSESKIAQAHEREQIRELLRKAKDGANNKELEEAISYLEQAESLNNQIPEVKKLFVSLFLKKKDYRNAALYAEDYLNLKPVDKEILYIASTAARRSGSFQKALDFGERLRLREPAHLKNIINLSQVYIALKNYKRAMEMVDIALSIDPNHEIILKIQEVLRRYSENVSETKTLPS</sequence>
<keyword evidence="1" id="KW-0802">TPR repeat</keyword>
<feature type="transmembrane region" description="Helical" evidence="3">
    <location>
        <begin position="139"/>
        <end position="162"/>
    </location>
</feature>
<dbReference type="RefSeq" id="WP_100764718.1">
    <property type="nucleotide sequence ID" value="NZ_NPEF02000024.1"/>
</dbReference>
<dbReference type="OrthoDB" id="344609at2"/>
<dbReference type="AlphaFoldDB" id="A0A2N0BBR2"/>
<comment type="caution">
    <text evidence="6">The sequence shown here is derived from an EMBL/GenBank/DDBJ whole genome shotgun (WGS) entry which is preliminary data.</text>
</comment>
<evidence type="ECO:0000259" key="4">
    <source>
        <dbReference type="PROSITE" id="PS50885"/>
    </source>
</evidence>
<feature type="domain" description="HAMP" evidence="4">
    <location>
        <begin position="533"/>
        <end position="585"/>
    </location>
</feature>
<feature type="repeat" description="TPR" evidence="1">
    <location>
        <begin position="999"/>
        <end position="1032"/>
    </location>
</feature>
<gene>
    <name evidence="5" type="ORF">CH379_017480</name>
    <name evidence="6" type="ORF">CH379_04955</name>
</gene>
<feature type="transmembrane region" description="Helical" evidence="3">
    <location>
        <begin position="6"/>
        <end position="28"/>
    </location>
</feature>
<dbReference type="Proteomes" id="UP000232122">
    <property type="component" value="Unassembled WGS sequence"/>
</dbReference>
<feature type="transmembrane region" description="Helical" evidence="3">
    <location>
        <begin position="67"/>
        <end position="90"/>
    </location>
</feature>
<reference evidence="5" key="3">
    <citation type="submission" date="2023-10" db="EMBL/GenBank/DDBJ databases">
        <authorList>
            <person name="Picardeau M."/>
            <person name="Thibeaux R."/>
        </authorList>
    </citation>
    <scope>NUCLEOTIDE SEQUENCE</scope>
    <source>
        <strain evidence="5">ATI7-C-A5</strain>
    </source>
</reference>
<dbReference type="Gene3D" id="1.25.40.10">
    <property type="entry name" value="Tetratricopeptide repeat domain"/>
    <property type="match status" value="1"/>
</dbReference>
<dbReference type="CDD" id="cd06225">
    <property type="entry name" value="HAMP"/>
    <property type="match status" value="1"/>
</dbReference>
<feature type="transmembrane region" description="Helical" evidence="3">
    <location>
        <begin position="236"/>
        <end position="260"/>
    </location>
</feature>
<evidence type="ECO:0000313" key="6">
    <source>
        <dbReference type="EMBL" id="PJZ94002.1"/>
    </source>
</evidence>
<dbReference type="Gene3D" id="6.10.340.10">
    <property type="match status" value="1"/>
</dbReference>
<dbReference type="InterPro" id="IPR019734">
    <property type="entry name" value="TPR_rpt"/>
</dbReference>
<accession>A0A2N0BBR2</accession>
<dbReference type="PROSITE" id="PS50885">
    <property type="entry name" value="HAMP"/>
    <property type="match status" value="1"/>
</dbReference>
<dbReference type="GO" id="GO:0007165">
    <property type="term" value="P:signal transduction"/>
    <property type="evidence" value="ECO:0007669"/>
    <property type="project" value="InterPro"/>
</dbReference>
<keyword evidence="7" id="KW-1185">Reference proteome</keyword>
<dbReference type="SUPFAM" id="SSF158472">
    <property type="entry name" value="HAMP domain-like"/>
    <property type="match status" value="1"/>
</dbReference>
<evidence type="ECO:0000313" key="7">
    <source>
        <dbReference type="Proteomes" id="UP000232122"/>
    </source>
</evidence>
<dbReference type="Gene3D" id="3.60.40.10">
    <property type="entry name" value="PPM-type phosphatase domain"/>
    <property type="match status" value="1"/>
</dbReference>
<dbReference type="Pfam" id="PF07228">
    <property type="entry name" value="SpoIIE"/>
    <property type="match status" value="1"/>
</dbReference>
<keyword evidence="3" id="KW-0472">Membrane</keyword>
<feature type="coiled-coil region" evidence="2">
    <location>
        <begin position="573"/>
        <end position="622"/>
    </location>
</feature>
<evidence type="ECO:0000256" key="1">
    <source>
        <dbReference type="PROSITE-ProRule" id="PRU00339"/>
    </source>
</evidence>
<feature type="transmembrane region" description="Helical" evidence="3">
    <location>
        <begin position="213"/>
        <end position="229"/>
    </location>
</feature>
<dbReference type="InterPro" id="IPR011990">
    <property type="entry name" value="TPR-like_helical_dom_sf"/>
</dbReference>
<evidence type="ECO:0000313" key="5">
    <source>
        <dbReference type="EMBL" id="MDV6237429.1"/>
    </source>
</evidence>
<dbReference type="EMBL" id="NPEF02000024">
    <property type="protein sequence ID" value="MDV6237429.1"/>
    <property type="molecule type" value="Genomic_DNA"/>
</dbReference>
<dbReference type="Pfam" id="PF13181">
    <property type="entry name" value="TPR_8"/>
    <property type="match status" value="1"/>
</dbReference>
<dbReference type="SMART" id="SM00304">
    <property type="entry name" value="HAMP"/>
    <property type="match status" value="1"/>
</dbReference>
<organism evidence="6">
    <name type="scientific">Leptospira ellisii</name>
    <dbReference type="NCBI Taxonomy" id="2023197"/>
    <lineage>
        <taxon>Bacteria</taxon>
        <taxon>Pseudomonadati</taxon>
        <taxon>Spirochaetota</taxon>
        <taxon>Spirochaetia</taxon>
        <taxon>Leptospirales</taxon>
        <taxon>Leptospiraceae</taxon>
        <taxon>Leptospira</taxon>
    </lineage>
</organism>
<proteinExistence type="predicted"/>
<protein>
    <submittedName>
        <fullName evidence="5">SpoIIE family protein phosphatase</fullName>
    </submittedName>
    <submittedName>
        <fullName evidence="6">Stage II sporulation protein E</fullName>
    </submittedName>
</protein>
<dbReference type="EMBL" id="NPEF01000032">
    <property type="protein sequence ID" value="PJZ94002.1"/>
    <property type="molecule type" value="Genomic_DNA"/>
</dbReference>
<reference evidence="6" key="1">
    <citation type="submission" date="2017-07" db="EMBL/GenBank/DDBJ databases">
        <title>Leptospira spp. isolated from tropical soils.</title>
        <authorList>
            <person name="Thibeaux R."/>
            <person name="Iraola G."/>
            <person name="Ferres I."/>
            <person name="Bierque E."/>
            <person name="Girault D."/>
            <person name="Soupe-Gilbert M.-E."/>
            <person name="Picardeau M."/>
            <person name="Goarant C."/>
        </authorList>
    </citation>
    <scope>NUCLEOTIDE SEQUENCE [LARGE SCALE GENOMIC DNA]</scope>
    <source>
        <strain evidence="6">ATI7-C-A5</strain>
    </source>
</reference>
<dbReference type="SUPFAM" id="SSF48452">
    <property type="entry name" value="TPR-like"/>
    <property type="match status" value="1"/>
</dbReference>
<dbReference type="InterPro" id="IPR003660">
    <property type="entry name" value="HAMP_dom"/>
</dbReference>
<keyword evidence="2" id="KW-0175">Coiled coil</keyword>
<dbReference type="PANTHER" id="PTHR32089">
    <property type="entry name" value="METHYL-ACCEPTING CHEMOTAXIS PROTEIN MCPB"/>
    <property type="match status" value="1"/>
</dbReference>
<reference evidence="5 7" key="2">
    <citation type="journal article" date="2018" name="Microb. Genom.">
        <title>Deciphering the unexplored Leptospira diversity from soils uncovers genomic evolution to virulence.</title>
        <authorList>
            <person name="Thibeaux R."/>
            <person name="Iraola G."/>
            <person name="Ferres I."/>
            <person name="Bierque E."/>
            <person name="Girault D."/>
            <person name="Soupe-Gilbert M.E."/>
            <person name="Picardeau M."/>
            <person name="Goarant C."/>
        </authorList>
    </citation>
    <scope>NUCLEOTIDE SEQUENCE [LARGE SCALE GENOMIC DNA]</scope>
    <source>
        <strain evidence="5 7">ATI7-C-A5</strain>
    </source>
</reference>
<feature type="transmembrane region" description="Helical" evidence="3">
    <location>
        <begin position="40"/>
        <end position="61"/>
    </location>
</feature>
<dbReference type="Pfam" id="PF00672">
    <property type="entry name" value="HAMP"/>
    <property type="match status" value="1"/>
</dbReference>
<keyword evidence="3" id="KW-1133">Transmembrane helix</keyword>
<feature type="transmembrane region" description="Helical" evidence="3">
    <location>
        <begin position="174"/>
        <end position="193"/>
    </location>
</feature>
<dbReference type="PANTHER" id="PTHR32089:SF114">
    <property type="entry name" value="METHYL-ACCEPTING CHEMOTAXIS PROTEIN MCPB"/>
    <property type="match status" value="1"/>
</dbReference>
<feature type="transmembrane region" description="Helical" evidence="3">
    <location>
        <begin position="102"/>
        <end position="119"/>
    </location>
</feature>
<evidence type="ECO:0000256" key="2">
    <source>
        <dbReference type="SAM" id="Coils"/>
    </source>
</evidence>
<dbReference type="InterPro" id="IPR001932">
    <property type="entry name" value="PPM-type_phosphatase-like_dom"/>
</dbReference>
<dbReference type="CDD" id="cd14686">
    <property type="entry name" value="bZIP"/>
    <property type="match status" value="1"/>
</dbReference>
<feature type="coiled-coil region" evidence="2">
    <location>
        <begin position="894"/>
        <end position="929"/>
    </location>
</feature>
<keyword evidence="3" id="KW-0812">Transmembrane</keyword>
<dbReference type="GO" id="GO:0016020">
    <property type="term" value="C:membrane"/>
    <property type="evidence" value="ECO:0007669"/>
    <property type="project" value="InterPro"/>
</dbReference>
<evidence type="ECO:0000256" key="3">
    <source>
        <dbReference type="SAM" id="Phobius"/>
    </source>
</evidence>
<dbReference type="SUPFAM" id="SSF81606">
    <property type="entry name" value="PP2C-like"/>
    <property type="match status" value="1"/>
</dbReference>
<dbReference type="InterPro" id="IPR036457">
    <property type="entry name" value="PPM-type-like_dom_sf"/>
</dbReference>